<name>A0A2K8KUC2_9GAMM</name>
<evidence type="ECO:0000313" key="3">
    <source>
        <dbReference type="Proteomes" id="UP000229757"/>
    </source>
</evidence>
<evidence type="ECO:0000256" key="1">
    <source>
        <dbReference type="SAM" id="MobiDB-lite"/>
    </source>
</evidence>
<dbReference type="KEGG" id="rfo:REIFOR_03234"/>
<sequence>MAHVDIANASGLAWPGTGQAKRVIPGRSAGQPDADSGNGQRAAFGR</sequence>
<accession>A0A2K8KUC2</accession>
<protein>
    <submittedName>
        <fullName evidence="2">Uncharacterized protein</fullName>
    </submittedName>
</protein>
<proteinExistence type="predicted"/>
<evidence type="ECO:0000313" key="2">
    <source>
        <dbReference type="EMBL" id="ATX78340.1"/>
    </source>
</evidence>
<dbReference type="EMBL" id="CP011797">
    <property type="protein sequence ID" value="ATX78340.1"/>
    <property type="molecule type" value="Genomic_DNA"/>
</dbReference>
<dbReference type="AlphaFoldDB" id="A0A2K8KUC2"/>
<organism evidence="2 3">
    <name type="scientific">Reinekea forsetii</name>
    <dbReference type="NCBI Taxonomy" id="1336806"/>
    <lineage>
        <taxon>Bacteria</taxon>
        <taxon>Pseudomonadati</taxon>
        <taxon>Pseudomonadota</taxon>
        <taxon>Gammaproteobacteria</taxon>
        <taxon>Oceanospirillales</taxon>
        <taxon>Saccharospirillaceae</taxon>
        <taxon>Reinekea</taxon>
    </lineage>
</organism>
<dbReference type="Proteomes" id="UP000229757">
    <property type="component" value="Chromosome"/>
</dbReference>
<keyword evidence="3" id="KW-1185">Reference proteome</keyword>
<gene>
    <name evidence="2" type="ORF">REIFOR_03234</name>
</gene>
<feature type="region of interest" description="Disordered" evidence="1">
    <location>
        <begin position="1"/>
        <end position="46"/>
    </location>
</feature>
<reference evidence="2 3" key="1">
    <citation type="journal article" date="2017" name="Environ. Microbiol.">
        <title>Genomic and physiological analyses of 'Reinekea forsetii' reveal a versatile opportunistic lifestyle during spring algae blooms.</title>
        <authorList>
            <person name="Avci B."/>
            <person name="Hahnke R.L."/>
            <person name="Chafee M."/>
            <person name="Fischer T."/>
            <person name="Gruber-Vodicka H."/>
            <person name="Tegetmeyer H.E."/>
            <person name="Harder J."/>
            <person name="Fuchs B.M."/>
            <person name="Amann R.I."/>
            <person name="Teeling H."/>
        </authorList>
    </citation>
    <scope>NUCLEOTIDE SEQUENCE [LARGE SCALE GENOMIC DNA]</scope>
    <source>
        <strain evidence="2 3">Hel1_31_D35</strain>
    </source>
</reference>